<accession>A0ABW7H8P9</accession>
<evidence type="ECO:0008006" key="4">
    <source>
        <dbReference type="Google" id="ProtNLM"/>
    </source>
</evidence>
<evidence type="ECO:0000313" key="2">
    <source>
        <dbReference type="EMBL" id="MFG6486274.1"/>
    </source>
</evidence>
<evidence type="ECO:0000313" key="3">
    <source>
        <dbReference type="Proteomes" id="UP001606134"/>
    </source>
</evidence>
<feature type="chain" id="PRO_5046559620" description="TonB C-terminal domain-containing protein" evidence="1">
    <location>
        <begin position="26"/>
        <end position="341"/>
    </location>
</feature>
<name>A0ABW7H8P9_9BURK</name>
<sequence length="341" mass="37880">MRLINLLRRAALAAVLLWQLAPVHAQDLSPAPDVRSKALLACLTTPGQPPQFSADEIQRENRATVRLSLRFTAPDAEPEVAVVRGDAPEDMVRRLQAFARLYRLPCLPTGEAPVLAVQEFLFDAHGLGPVHWSLTATQDPQVAAHAAALRQCVKRPERIYFLESDPGESINVLVRLVFRSAEAAPDVRLLYSTLPKAGRVDLLAYLKDYRLPCLPAGAEPFEVEQHFKFSGRDAATHFGREFPLRQFLGGVKGAQQLQADFDFNTMDCPFKVAWTLGKPAWDNSVGEIGEHNLNRAAFLDWLRGLELALQPDRFQNLLGSDLVINVPCGRLRLNQPPLKST</sequence>
<protein>
    <recommendedName>
        <fullName evidence="4">TonB C-terminal domain-containing protein</fullName>
    </recommendedName>
</protein>
<dbReference type="RefSeq" id="WP_394407292.1">
    <property type="nucleotide sequence ID" value="NZ_JBIGIC010000003.1"/>
</dbReference>
<evidence type="ECO:0000256" key="1">
    <source>
        <dbReference type="SAM" id="SignalP"/>
    </source>
</evidence>
<gene>
    <name evidence="2" type="ORF">ACG04R_06295</name>
</gene>
<comment type="caution">
    <text evidence="2">The sequence shown here is derived from an EMBL/GenBank/DDBJ whole genome shotgun (WGS) entry which is preliminary data.</text>
</comment>
<feature type="signal peptide" evidence="1">
    <location>
        <begin position="1"/>
        <end position="25"/>
    </location>
</feature>
<dbReference type="Proteomes" id="UP001606134">
    <property type="component" value="Unassembled WGS sequence"/>
</dbReference>
<reference evidence="2 3" key="1">
    <citation type="submission" date="2024-08" db="EMBL/GenBank/DDBJ databases">
        <authorList>
            <person name="Lu H."/>
        </authorList>
    </citation>
    <scope>NUCLEOTIDE SEQUENCE [LARGE SCALE GENOMIC DNA]</scope>
    <source>
        <strain evidence="2 3">BYS78W</strain>
    </source>
</reference>
<organism evidence="2 3">
    <name type="scientific">Pelomonas candidula</name>
    <dbReference type="NCBI Taxonomy" id="3299025"/>
    <lineage>
        <taxon>Bacteria</taxon>
        <taxon>Pseudomonadati</taxon>
        <taxon>Pseudomonadota</taxon>
        <taxon>Betaproteobacteria</taxon>
        <taxon>Burkholderiales</taxon>
        <taxon>Sphaerotilaceae</taxon>
        <taxon>Roseateles</taxon>
    </lineage>
</organism>
<keyword evidence="3" id="KW-1185">Reference proteome</keyword>
<proteinExistence type="predicted"/>
<dbReference type="EMBL" id="JBIGIC010000003">
    <property type="protein sequence ID" value="MFG6486274.1"/>
    <property type="molecule type" value="Genomic_DNA"/>
</dbReference>
<keyword evidence="1" id="KW-0732">Signal</keyword>